<evidence type="ECO:0000313" key="10">
    <source>
        <dbReference type="RefSeq" id="XP_014667267.1"/>
    </source>
</evidence>
<keyword evidence="5" id="KW-1185">Reference proteome</keyword>
<dbReference type="PROSITE" id="PS51462">
    <property type="entry name" value="NUDIX"/>
    <property type="match status" value="1"/>
</dbReference>
<dbReference type="RefSeq" id="XP_014667265.1">
    <property type="nucleotide sequence ID" value="XM_014811779.1"/>
</dbReference>
<organism evidence="5 11">
    <name type="scientific">Priapulus caudatus</name>
    <name type="common">Priapulid worm</name>
    <dbReference type="NCBI Taxonomy" id="37621"/>
    <lineage>
        <taxon>Eukaryota</taxon>
        <taxon>Metazoa</taxon>
        <taxon>Ecdysozoa</taxon>
        <taxon>Scalidophora</taxon>
        <taxon>Priapulida</taxon>
        <taxon>Priapulimorpha</taxon>
        <taxon>Priapulimorphida</taxon>
        <taxon>Priapulidae</taxon>
        <taxon>Priapulus</taxon>
    </lineage>
</organism>
<keyword evidence="2 3" id="KW-0378">Hydrolase</keyword>
<name>A0ABM1E4Z7_PRICU</name>
<dbReference type="RefSeq" id="XP_014667262.1">
    <property type="nucleotide sequence ID" value="XM_014811776.1"/>
</dbReference>
<sequence>MADEAFTAIFVGESDIYHGVTVDSIQEPCPAEEFEEKLEASLTGWKAAGRRGIWFKIHLKDAALVPICAKHGFTFHHAQPDYVMMVTWLPTDEPNNLPDYAHTFIGVGGLVVNEEDQILVLKERFMQKPHWKLPGGLVNEGEGLPQAVEREVLEETGIHTAFVSVLGFRHLHEFRFGCSDFYFVCLMRPLNDVDGIHTQAQEIAACRWIDLDEYLEMKDVAPVNRFVAQAYRRQQELGCGIRSSFITSRAFHKQNRVYSVMTTDEPSTPTVESLE</sequence>
<dbReference type="PANTHER" id="PTHR13994:SF13">
    <property type="entry name" value="FI03680P"/>
    <property type="match status" value="1"/>
</dbReference>
<dbReference type="CDD" id="cd04670">
    <property type="entry name" value="NUDIX_ASFGF2_Nudt6"/>
    <property type="match status" value="1"/>
</dbReference>
<evidence type="ECO:0000313" key="9">
    <source>
        <dbReference type="RefSeq" id="XP_014667265.1"/>
    </source>
</evidence>
<reference evidence="6 7" key="1">
    <citation type="submission" date="2025-05" db="UniProtKB">
        <authorList>
            <consortium name="RefSeq"/>
        </authorList>
    </citation>
    <scope>IDENTIFICATION</scope>
</reference>
<dbReference type="InterPro" id="IPR040618">
    <property type="entry name" value="Pre-Nudix"/>
</dbReference>
<evidence type="ECO:0000313" key="6">
    <source>
        <dbReference type="RefSeq" id="XP_014667262.1"/>
    </source>
</evidence>
<evidence type="ECO:0000256" key="2">
    <source>
        <dbReference type="ARBA" id="ARBA00022801"/>
    </source>
</evidence>
<dbReference type="PRINTS" id="PR01356">
    <property type="entry name" value="GFGPROTEIN"/>
</dbReference>
<protein>
    <submittedName>
        <fullName evidence="6 7">Nudix hydrolase 8-like</fullName>
    </submittedName>
</protein>
<dbReference type="RefSeq" id="XP_014667264.1">
    <property type="nucleotide sequence ID" value="XM_014811778.1"/>
</dbReference>
<dbReference type="InterPro" id="IPR003293">
    <property type="entry name" value="Nudix_hydrolase6-like"/>
</dbReference>
<evidence type="ECO:0000313" key="7">
    <source>
        <dbReference type="RefSeq" id="XP_014667263.1"/>
    </source>
</evidence>
<dbReference type="Gene3D" id="3.40.630.30">
    <property type="match status" value="1"/>
</dbReference>
<dbReference type="SUPFAM" id="SSF55811">
    <property type="entry name" value="Nudix"/>
    <property type="match status" value="1"/>
</dbReference>
<gene>
    <name evidence="6 7 8 9 10 11" type="primary">LOC106808878</name>
</gene>
<evidence type="ECO:0000313" key="5">
    <source>
        <dbReference type="Proteomes" id="UP000695022"/>
    </source>
</evidence>
<dbReference type="PROSITE" id="PS00893">
    <property type="entry name" value="NUDIX_BOX"/>
    <property type="match status" value="1"/>
</dbReference>
<dbReference type="Pfam" id="PF18290">
    <property type="entry name" value="Nudix_hydro"/>
    <property type="match status" value="1"/>
</dbReference>
<feature type="domain" description="Nudix hydrolase" evidence="4">
    <location>
        <begin position="102"/>
        <end position="233"/>
    </location>
</feature>
<evidence type="ECO:0000256" key="3">
    <source>
        <dbReference type="RuleBase" id="RU003476"/>
    </source>
</evidence>
<proteinExistence type="inferred from homology"/>
<dbReference type="PRINTS" id="PR00502">
    <property type="entry name" value="NUDIXFAMILY"/>
</dbReference>
<dbReference type="RefSeq" id="XP_014667263.1">
    <property type="nucleotide sequence ID" value="XM_014811777.1"/>
</dbReference>
<dbReference type="InterPro" id="IPR020084">
    <property type="entry name" value="NUDIX_hydrolase_CS"/>
</dbReference>
<evidence type="ECO:0000256" key="1">
    <source>
        <dbReference type="ARBA" id="ARBA00005582"/>
    </source>
</evidence>
<dbReference type="Gene3D" id="3.90.79.10">
    <property type="entry name" value="Nucleoside Triphosphate Pyrophosphohydrolase"/>
    <property type="match status" value="1"/>
</dbReference>
<dbReference type="RefSeq" id="XP_014667268.1">
    <property type="nucleotide sequence ID" value="XM_014811782.1"/>
</dbReference>
<evidence type="ECO:0000259" key="4">
    <source>
        <dbReference type="PROSITE" id="PS51462"/>
    </source>
</evidence>
<dbReference type="Pfam" id="PF00293">
    <property type="entry name" value="NUDIX"/>
    <property type="match status" value="1"/>
</dbReference>
<comment type="similarity">
    <text evidence="1 3">Belongs to the Nudix hydrolase family.</text>
</comment>
<accession>A0ABM1E4Z7</accession>
<dbReference type="RefSeq" id="XP_014667267.1">
    <property type="nucleotide sequence ID" value="XM_014811781.1"/>
</dbReference>
<dbReference type="InterPro" id="IPR000086">
    <property type="entry name" value="NUDIX_hydrolase_dom"/>
</dbReference>
<dbReference type="InterPro" id="IPR015797">
    <property type="entry name" value="NUDIX_hydrolase-like_dom_sf"/>
</dbReference>
<dbReference type="Proteomes" id="UP000695022">
    <property type="component" value="Unplaced"/>
</dbReference>
<dbReference type="InterPro" id="IPR020476">
    <property type="entry name" value="Nudix_hydrolase"/>
</dbReference>
<evidence type="ECO:0000313" key="8">
    <source>
        <dbReference type="RefSeq" id="XP_014667264.1"/>
    </source>
</evidence>
<dbReference type="PANTHER" id="PTHR13994">
    <property type="entry name" value="NUDIX HYDROLASE RELATED"/>
    <property type="match status" value="1"/>
</dbReference>
<dbReference type="GeneID" id="106808878"/>
<evidence type="ECO:0000313" key="11">
    <source>
        <dbReference type="RefSeq" id="XP_014667268.1"/>
    </source>
</evidence>